<reference evidence="3" key="1">
    <citation type="journal article" date="2018" name="PLoS ONE">
        <title>Chinook salmon (Oncorhynchus tshawytscha) genome and transcriptome.</title>
        <authorList>
            <person name="Christensen K.A."/>
            <person name="Leong J.S."/>
            <person name="Sakhrani D."/>
            <person name="Biagi C.A."/>
            <person name="Minkley D.R."/>
            <person name="Withler R.E."/>
            <person name="Rondeau E.B."/>
            <person name="Koop B.F."/>
            <person name="Devlin R.H."/>
        </authorList>
    </citation>
    <scope>NUCLEOTIDE SEQUENCE [LARGE SCALE GENOMIC DNA]</scope>
</reference>
<organism evidence="2 3">
    <name type="scientific">Oncorhynchus tshawytscha</name>
    <name type="common">Chinook salmon</name>
    <name type="synonym">Salmo tshawytscha</name>
    <dbReference type="NCBI Taxonomy" id="74940"/>
    <lineage>
        <taxon>Eukaryota</taxon>
        <taxon>Metazoa</taxon>
        <taxon>Chordata</taxon>
        <taxon>Craniata</taxon>
        <taxon>Vertebrata</taxon>
        <taxon>Euteleostomi</taxon>
        <taxon>Actinopterygii</taxon>
        <taxon>Neopterygii</taxon>
        <taxon>Teleostei</taxon>
        <taxon>Protacanthopterygii</taxon>
        <taxon>Salmoniformes</taxon>
        <taxon>Salmonidae</taxon>
        <taxon>Salmoninae</taxon>
        <taxon>Oncorhynchus</taxon>
    </lineage>
</organism>
<reference evidence="2" key="3">
    <citation type="submission" date="2025-09" db="UniProtKB">
        <authorList>
            <consortium name="Ensembl"/>
        </authorList>
    </citation>
    <scope>IDENTIFICATION</scope>
</reference>
<evidence type="ECO:0000313" key="3">
    <source>
        <dbReference type="Proteomes" id="UP000694402"/>
    </source>
</evidence>
<evidence type="ECO:0000256" key="1">
    <source>
        <dbReference type="SAM" id="MobiDB-lite"/>
    </source>
</evidence>
<protein>
    <submittedName>
        <fullName evidence="2">Uncharacterized protein</fullName>
    </submittedName>
</protein>
<accession>A0AAZ3PTB3</accession>
<proteinExistence type="predicted"/>
<name>A0AAZ3PTB3_ONCTS</name>
<dbReference type="Proteomes" id="UP000694402">
    <property type="component" value="Unassembled WGS sequence"/>
</dbReference>
<dbReference type="GeneTree" id="ENSGT00940000173220"/>
<reference evidence="2" key="2">
    <citation type="submission" date="2025-08" db="UniProtKB">
        <authorList>
            <consortium name="Ensembl"/>
        </authorList>
    </citation>
    <scope>IDENTIFICATION</scope>
</reference>
<sequence length="111" mass="11860">MEPQGLFGAEGDCGMLGLLVPSPQSEAFTHELEKLSLQPSNNLHPPNERKNGDCCSGSSMGLAKALMNEHMITGLNRALETPFCLPGPNDSLDGLNENSTQKRSLVSPLLL</sequence>
<dbReference type="AlphaFoldDB" id="A0AAZ3PTB3"/>
<dbReference type="Ensembl" id="ENSOTST00005137730.1">
    <property type="protein sequence ID" value="ENSOTSP00005119886.1"/>
    <property type="gene ID" value="ENSOTSG00005064635.1"/>
</dbReference>
<evidence type="ECO:0000313" key="2">
    <source>
        <dbReference type="Ensembl" id="ENSOTSP00005119886.1"/>
    </source>
</evidence>
<keyword evidence="3" id="KW-1185">Reference proteome</keyword>
<feature type="region of interest" description="Disordered" evidence="1">
    <location>
        <begin position="87"/>
        <end position="111"/>
    </location>
</feature>